<keyword evidence="1" id="KW-1133">Transmembrane helix</keyword>
<keyword evidence="1" id="KW-0812">Transmembrane</keyword>
<dbReference type="RefSeq" id="WP_311362158.1">
    <property type="nucleotide sequence ID" value="NZ_JAVRIE010000005.1"/>
</dbReference>
<dbReference type="Gene3D" id="3.30.700.10">
    <property type="entry name" value="Glycoprotein, Type 4 Pilin"/>
    <property type="match status" value="1"/>
</dbReference>
<sequence>MKRSTAANNVSQTGFTLVELIVVIVLIGILSVIVIPRFVDFTEDAREAQLTKLASDLKSTSDLVYASAIIKNIAQPGIDSTIDIGGQTIRTNSGYPMGNLNLAVKFLVNLDAITFTNPGVVCAVDWCGRGNQTSVAGPVTTSGLLTKIWPKGYEWGDRCGVIYDNPEDGTQPRIIVQTDDC</sequence>
<dbReference type="Pfam" id="PF07963">
    <property type="entry name" value="N_methyl"/>
    <property type="match status" value="1"/>
</dbReference>
<dbReference type="NCBIfam" id="TIGR02532">
    <property type="entry name" value="IV_pilin_GFxxxE"/>
    <property type="match status" value="1"/>
</dbReference>
<evidence type="ECO:0000313" key="3">
    <source>
        <dbReference type="Proteomes" id="UP001249020"/>
    </source>
</evidence>
<dbReference type="InterPro" id="IPR045584">
    <property type="entry name" value="Pilin-like"/>
</dbReference>
<proteinExistence type="predicted"/>
<dbReference type="AlphaFoldDB" id="A0AAW8R3V0"/>
<dbReference type="SUPFAM" id="SSF54523">
    <property type="entry name" value="Pili subunits"/>
    <property type="match status" value="1"/>
</dbReference>
<dbReference type="PROSITE" id="PS00409">
    <property type="entry name" value="PROKAR_NTER_METHYL"/>
    <property type="match status" value="1"/>
</dbReference>
<comment type="caution">
    <text evidence="2">The sequence shown here is derived from an EMBL/GenBank/DDBJ whole genome shotgun (WGS) entry which is preliminary data.</text>
</comment>
<keyword evidence="1" id="KW-0472">Membrane</keyword>
<reference evidence="2 3" key="1">
    <citation type="submission" date="2023-09" db="EMBL/GenBank/DDBJ databases">
        <authorList>
            <person name="Rey-Velasco X."/>
        </authorList>
    </citation>
    <scope>NUCLEOTIDE SEQUENCE [LARGE SCALE GENOMIC DNA]</scope>
    <source>
        <strain evidence="2 3">W409</strain>
    </source>
</reference>
<feature type="transmembrane region" description="Helical" evidence="1">
    <location>
        <begin position="20"/>
        <end position="39"/>
    </location>
</feature>
<evidence type="ECO:0000256" key="1">
    <source>
        <dbReference type="SAM" id="Phobius"/>
    </source>
</evidence>
<accession>A0AAW8R3V0</accession>
<evidence type="ECO:0000313" key="2">
    <source>
        <dbReference type="EMBL" id="MDT0583384.1"/>
    </source>
</evidence>
<dbReference type="EMBL" id="JAVRIE010000005">
    <property type="protein sequence ID" value="MDT0583384.1"/>
    <property type="molecule type" value="Genomic_DNA"/>
</dbReference>
<dbReference type="Proteomes" id="UP001249020">
    <property type="component" value="Unassembled WGS sequence"/>
</dbReference>
<dbReference type="InterPro" id="IPR012902">
    <property type="entry name" value="N_methyl_site"/>
</dbReference>
<gene>
    <name evidence="2" type="ORF">RM544_12605</name>
</gene>
<organism evidence="2 3">
    <name type="scientific">Brumicola blandensis</name>
    <dbReference type="NCBI Taxonomy" id="3075611"/>
    <lineage>
        <taxon>Bacteria</taxon>
        <taxon>Pseudomonadati</taxon>
        <taxon>Pseudomonadota</taxon>
        <taxon>Gammaproteobacteria</taxon>
        <taxon>Alteromonadales</taxon>
        <taxon>Alteromonadaceae</taxon>
        <taxon>Brumicola</taxon>
    </lineage>
</organism>
<name>A0AAW8R3V0_9ALTE</name>
<keyword evidence="3" id="KW-1185">Reference proteome</keyword>
<protein>
    <submittedName>
        <fullName evidence="2">Type II secretion system protein</fullName>
    </submittedName>
</protein>